<evidence type="ECO:0000256" key="3">
    <source>
        <dbReference type="ARBA" id="ARBA00023163"/>
    </source>
</evidence>
<proteinExistence type="predicted"/>
<sequence>MTEADQEEAVARFVERFALLMAEAGMARMPARVFTRLLATDSGRLTATELADALQVSPAAISGAVRYLDQVGLVVKGREPGQRRDHYAVSNDTWIEAITNRDKLLESWSTAMAEGVAVLGADTPAGQRMDETRRFFDFLKKEMALLMDKWRAQEAAR</sequence>
<evidence type="ECO:0000256" key="1">
    <source>
        <dbReference type="ARBA" id="ARBA00023015"/>
    </source>
</evidence>
<reference evidence="6" key="1">
    <citation type="submission" date="2016-10" db="EMBL/GenBank/DDBJ databases">
        <authorList>
            <person name="Varghese N."/>
            <person name="Submissions S."/>
        </authorList>
    </citation>
    <scope>NUCLEOTIDE SEQUENCE [LARGE SCALE GENOMIC DNA]</scope>
    <source>
        <strain evidence="6">IBRC-M 10403</strain>
    </source>
</reference>
<accession>A0A1G6P103</accession>
<evidence type="ECO:0000259" key="4">
    <source>
        <dbReference type="Pfam" id="PF12802"/>
    </source>
</evidence>
<evidence type="ECO:0000256" key="2">
    <source>
        <dbReference type="ARBA" id="ARBA00023125"/>
    </source>
</evidence>
<keyword evidence="2" id="KW-0238">DNA-binding</keyword>
<gene>
    <name evidence="5" type="ORF">SAMN05216174_10430</name>
</gene>
<evidence type="ECO:0000313" key="6">
    <source>
        <dbReference type="Proteomes" id="UP000199501"/>
    </source>
</evidence>
<dbReference type="InterPro" id="IPR052362">
    <property type="entry name" value="HTH-GbsR_regulator"/>
</dbReference>
<dbReference type="PANTHER" id="PTHR38465:SF2">
    <property type="entry name" value="HTH-TYPE TRANSCRIPTIONAL REGULATOR MMPR5"/>
    <property type="match status" value="1"/>
</dbReference>
<dbReference type="AlphaFoldDB" id="A0A1G6P103"/>
<dbReference type="RefSeq" id="WP_228771526.1">
    <property type="nucleotide sequence ID" value="NZ_FMZZ01000004.1"/>
</dbReference>
<evidence type="ECO:0000313" key="5">
    <source>
        <dbReference type="EMBL" id="SDC73176.1"/>
    </source>
</evidence>
<dbReference type="InterPro" id="IPR036390">
    <property type="entry name" value="WH_DNA-bd_sf"/>
</dbReference>
<organism evidence="5 6">
    <name type="scientific">Actinokineospora iranica</name>
    <dbReference type="NCBI Taxonomy" id="1271860"/>
    <lineage>
        <taxon>Bacteria</taxon>
        <taxon>Bacillati</taxon>
        <taxon>Actinomycetota</taxon>
        <taxon>Actinomycetes</taxon>
        <taxon>Pseudonocardiales</taxon>
        <taxon>Pseudonocardiaceae</taxon>
        <taxon>Actinokineospora</taxon>
    </lineage>
</organism>
<dbReference type="STRING" id="1271860.SAMN05216174_10430"/>
<protein>
    <submittedName>
        <fullName evidence="5">MarR family protein</fullName>
    </submittedName>
</protein>
<dbReference type="InterPro" id="IPR000835">
    <property type="entry name" value="HTH_MarR-typ"/>
</dbReference>
<dbReference type="SUPFAM" id="SSF46785">
    <property type="entry name" value="Winged helix' DNA-binding domain"/>
    <property type="match status" value="1"/>
</dbReference>
<feature type="domain" description="HTH marR-type" evidence="4">
    <location>
        <begin position="37"/>
        <end position="84"/>
    </location>
</feature>
<dbReference type="Gene3D" id="1.10.10.10">
    <property type="entry name" value="Winged helix-like DNA-binding domain superfamily/Winged helix DNA-binding domain"/>
    <property type="match status" value="1"/>
</dbReference>
<keyword evidence="1" id="KW-0805">Transcription regulation</keyword>
<dbReference type="GO" id="GO:0003677">
    <property type="term" value="F:DNA binding"/>
    <property type="evidence" value="ECO:0007669"/>
    <property type="project" value="UniProtKB-KW"/>
</dbReference>
<dbReference type="Proteomes" id="UP000199501">
    <property type="component" value="Unassembled WGS sequence"/>
</dbReference>
<keyword evidence="6" id="KW-1185">Reference proteome</keyword>
<dbReference type="PANTHER" id="PTHR38465">
    <property type="entry name" value="HTH-TYPE TRANSCRIPTIONAL REGULATOR MJ1563-RELATED"/>
    <property type="match status" value="1"/>
</dbReference>
<dbReference type="EMBL" id="FMZZ01000004">
    <property type="protein sequence ID" value="SDC73176.1"/>
    <property type="molecule type" value="Genomic_DNA"/>
</dbReference>
<name>A0A1G6P103_9PSEU</name>
<dbReference type="InterPro" id="IPR036388">
    <property type="entry name" value="WH-like_DNA-bd_sf"/>
</dbReference>
<dbReference type="Pfam" id="PF12802">
    <property type="entry name" value="MarR_2"/>
    <property type="match status" value="1"/>
</dbReference>
<keyword evidence="3" id="KW-0804">Transcription</keyword>
<dbReference type="GO" id="GO:0003700">
    <property type="term" value="F:DNA-binding transcription factor activity"/>
    <property type="evidence" value="ECO:0007669"/>
    <property type="project" value="InterPro"/>
</dbReference>